<evidence type="ECO:0000313" key="2">
    <source>
        <dbReference type="EMBL" id="QPG94733.1"/>
    </source>
</evidence>
<dbReference type="EMBL" id="CP031385">
    <property type="protein sequence ID" value="QPG94733.1"/>
    <property type="molecule type" value="Genomic_DNA"/>
</dbReference>
<dbReference type="AlphaFoldDB" id="A0A7S9KM01"/>
<sequence length="300" mass="34077">MATQEPLIPLRQHQSRHPIERLSYQLLCETYESQYYSLTTTERSGFDDVLSYITLRASATSISQHAIIRCLLKCHRQPTIAEMELLMILYGATACSSRSFFEKYAQEHPNVLEPRFAGIIPQTHGTMGAIVKGLLPLPEISMDKIPYKAYRRRCHSQQEEHSDTVESPAAAAPDELIPVVPTGSSENGTEDITEPPEGTAVDITRGIDQVRLGNLESMIKNERDRIDDMFGMIKKTNDNMEKIMGENEQLRTQVKELSVQRDKDRAELAMRVNQAKRQEQINAEIIRMLGKQNSELMDID</sequence>
<proteinExistence type="predicted"/>
<name>A0A7S9KM01_EPIFF</name>
<protein>
    <submittedName>
        <fullName evidence="2">Uncharacterized protein</fullName>
    </submittedName>
</protein>
<gene>
    <name evidence="2" type="ORF">C2857_006867</name>
</gene>
<accession>A0A7S9KM01</accession>
<keyword evidence="1" id="KW-0175">Coiled coil</keyword>
<dbReference type="Proteomes" id="UP000594364">
    <property type="component" value="Chromosome 1"/>
</dbReference>
<keyword evidence="3" id="KW-1185">Reference proteome</keyword>
<feature type="coiled-coil region" evidence="1">
    <location>
        <begin position="233"/>
        <end position="267"/>
    </location>
</feature>
<evidence type="ECO:0000313" key="3">
    <source>
        <dbReference type="Proteomes" id="UP000594364"/>
    </source>
</evidence>
<evidence type="ECO:0000256" key="1">
    <source>
        <dbReference type="SAM" id="Coils"/>
    </source>
</evidence>
<organism evidence="2 3">
    <name type="scientific">Epichloe festucae (strain Fl1)</name>
    <dbReference type="NCBI Taxonomy" id="877507"/>
    <lineage>
        <taxon>Eukaryota</taxon>
        <taxon>Fungi</taxon>
        <taxon>Dikarya</taxon>
        <taxon>Ascomycota</taxon>
        <taxon>Pezizomycotina</taxon>
        <taxon>Sordariomycetes</taxon>
        <taxon>Hypocreomycetidae</taxon>
        <taxon>Hypocreales</taxon>
        <taxon>Clavicipitaceae</taxon>
        <taxon>Epichloe</taxon>
    </lineage>
</organism>
<reference evidence="2 3" key="1">
    <citation type="journal article" date="2018" name="PLoS Genet.">
        <title>Repeat elements organise 3D genome structure and mediate transcription in the filamentous fungus Epichloe festucae.</title>
        <authorList>
            <person name="Winter D.J."/>
            <person name="Ganley A.R.D."/>
            <person name="Young C.A."/>
            <person name="Liachko I."/>
            <person name="Schardl C.L."/>
            <person name="Dupont P.Y."/>
            <person name="Berry D."/>
            <person name="Ram A."/>
            <person name="Scott B."/>
            <person name="Cox M.P."/>
        </authorList>
    </citation>
    <scope>NUCLEOTIDE SEQUENCE [LARGE SCALE GENOMIC DNA]</scope>
    <source>
        <strain evidence="2 3">Fl1</strain>
    </source>
</reference>